<dbReference type="InterPro" id="IPR001173">
    <property type="entry name" value="Glyco_trans_2-like"/>
</dbReference>
<dbReference type="FunFam" id="3.90.550.10:FF:000079">
    <property type="entry name" value="Probable glycosyl transferase"/>
    <property type="match status" value="1"/>
</dbReference>
<evidence type="ECO:0000259" key="10">
    <source>
        <dbReference type="Pfam" id="PF00535"/>
    </source>
</evidence>
<dbReference type="SUPFAM" id="SSF53448">
    <property type="entry name" value="Nucleotide-diphospho-sugar transferases"/>
    <property type="match status" value="1"/>
</dbReference>
<evidence type="ECO:0000256" key="3">
    <source>
        <dbReference type="ARBA" id="ARBA00022676"/>
    </source>
</evidence>
<keyword evidence="4 11" id="KW-0808">Transferase</keyword>
<dbReference type="KEGG" id="acz:Acaty_c0194"/>
<dbReference type="EMBL" id="CP005986">
    <property type="protein sequence ID" value="AIA54085.1"/>
    <property type="molecule type" value="Genomic_DNA"/>
</dbReference>
<keyword evidence="5 9" id="KW-0812">Transmembrane</keyword>
<evidence type="ECO:0000313" key="12">
    <source>
        <dbReference type="Proteomes" id="UP000005522"/>
    </source>
</evidence>
<name>A0A059ZQW3_ACICK</name>
<dbReference type="Gene3D" id="3.90.550.10">
    <property type="entry name" value="Spore Coat Polysaccharide Biosynthesis Protein SpsA, Chain A"/>
    <property type="match status" value="1"/>
</dbReference>
<evidence type="ECO:0000256" key="7">
    <source>
        <dbReference type="ARBA" id="ARBA00023136"/>
    </source>
</evidence>
<evidence type="ECO:0000256" key="6">
    <source>
        <dbReference type="ARBA" id="ARBA00022989"/>
    </source>
</evidence>
<evidence type="ECO:0000256" key="5">
    <source>
        <dbReference type="ARBA" id="ARBA00022692"/>
    </source>
</evidence>
<evidence type="ECO:0000256" key="4">
    <source>
        <dbReference type="ARBA" id="ARBA00022679"/>
    </source>
</evidence>
<organism evidence="11 12">
    <name type="scientific">Acidithiobacillus caldus (strain ATCC 51756 / DSM 8584 / KU)</name>
    <dbReference type="NCBI Taxonomy" id="637389"/>
    <lineage>
        <taxon>Bacteria</taxon>
        <taxon>Pseudomonadati</taxon>
        <taxon>Pseudomonadota</taxon>
        <taxon>Acidithiobacillia</taxon>
        <taxon>Acidithiobacillales</taxon>
        <taxon>Acidithiobacillaceae</taxon>
        <taxon>Acidithiobacillus</taxon>
    </lineage>
</organism>
<evidence type="ECO:0000256" key="8">
    <source>
        <dbReference type="ARBA" id="ARBA00038152"/>
    </source>
</evidence>
<keyword evidence="3" id="KW-0328">Glycosyltransferase</keyword>
<evidence type="ECO:0000313" key="11">
    <source>
        <dbReference type="EMBL" id="AIA54085.1"/>
    </source>
</evidence>
<dbReference type="AlphaFoldDB" id="A0A059ZQW3"/>
<keyword evidence="7 9" id="KW-0472">Membrane</keyword>
<comment type="subcellular location">
    <subcellularLocation>
        <location evidence="1">Cell membrane</location>
        <topology evidence="1">Multi-pass membrane protein</topology>
    </subcellularLocation>
</comment>
<sequence length="319" mass="36136">MTNSRPEVSLVVPCHDEAANLSTLYGRVRAVMDESGKSWEMVCINDGSKDDTLERLLTLHEKDPRIVVIDLSRNFGKEAALTAGLDYARGECAIPLDADLQDPPELIPVLLAKWQEGYEVVNAVRLSRDGESWAKRASAHVFYRILNRISEVAIPEDTGDFRLLSRPVLEAIKMLPERRRFMKGLFAWVGFRTTQVYYRREPRNAGNTKWNYRRLLNLAVEGITSFSQVPLRLAAHLGLMVSILAFLYAIYMVIGTLVYGNPVKGYPSLMVVVLFLGGVQLLALGIIGEYISRIYEESKQRPIYLVKNTWLRGTDRKDD</sequence>
<dbReference type="RefSeq" id="WP_038471432.1">
    <property type="nucleotide sequence ID" value="NZ_CP005986.1"/>
</dbReference>
<keyword evidence="2" id="KW-1003">Cell membrane</keyword>
<comment type="similarity">
    <text evidence="8">Belongs to the glycosyltransferase 2 family. GtrB subfamily.</text>
</comment>
<accession>A0A059ZQW3</accession>
<evidence type="ECO:0000256" key="9">
    <source>
        <dbReference type="SAM" id="Phobius"/>
    </source>
</evidence>
<reference evidence="11 12" key="1">
    <citation type="journal article" date="2009" name="J. Bacteriol.">
        <title>Draft genome sequence of the extremely acidophilic bacterium Acidithiobacillus caldus ATCC 51756 reveals metabolic versatility in the genus Acidithiobacillus.</title>
        <authorList>
            <person name="Valdes J."/>
            <person name="Quatrini R."/>
            <person name="Hallberg K."/>
            <person name="Dopson M."/>
            <person name="Valenzuela P.D."/>
            <person name="Holmes D.S."/>
        </authorList>
    </citation>
    <scope>NUCLEOTIDE SEQUENCE [LARGE SCALE GENOMIC DNA]</scope>
    <source>
        <strain evidence="12">ATCC 51756 / DSM 8584 / KU</strain>
    </source>
</reference>
<dbReference type="PANTHER" id="PTHR48090">
    <property type="entry name" value="UNDECAPRENYL-PHOSPHATE 4-DEOXY-4-FORMAMIDO-L-ARABINOSE TRANSFERASE-RELATED"/>
    <property type="match status" value="1"/>
</dbReference>
<evidence type="ECO:0000256" key="1">
    <source>
        <dbReference type="ARBA" id="ARBA00004651"/>
    </source>
</evidence>
<feature type="transmembrane region" description="Helical" evidence="9">
    <location>
        <begin position="266"/>
        <end position="291"/>
    </location>
</feature>
<dbReference type="InterPro" id="IPR029044">
    <property type="entry name" value="Nucleotide-diphossugar_trans"/>
</dbReference>
<proteinExistence type="inferred from homology"/>
<feature type="domain" description="Glycosyltransferase 2-like" evidence="10">
    <location>
        <begin position="9"/>
        <end position="171"/>
    </location>
</feature>
<dbReference type="Proteomes" id="UP000005522">
    <property type="component" value="Chromosome"/>
</dbReference>
<dbReference type="InterPro" id="IPR050256">
    <property type="entry name" value="Glycosyltransferase_2"/>
</dbReference>
<dbReference type="Pfam" id="PF00535">
    <property type="entry name" value="Glycos_transf_2"/>
    <property type="match status" value="1"/>
</dbReference>
<dbReference type="PANTHER" id="PTHR48090:SF1">
    <property type="entry name" value="PROPHAGE BACTOPRENOL GLUCOSYL TRANSFERASE HOMOLOG"/>
    <property type="match status" value="1"/>
</dbReference>
<protein>
    <submittedName>
        <fullName evidence="11">Glycosyl transferase, family 2</fullName>
    </submittedName>
</protein>
<dbReference type="GO" id="GO:0005886">
    <property type="term" value="C:plasma membrane"/>
    <property type="evidence" value="ECO:0007669"/>
    <property type="project" value="UniProtKB-SubCell"/>
</dbReference>
<dbReference type="CDD" id="cd04187">
    <property type="entry name" value="DPM1_like_bac"/>
    <property type="match status" value="1"/>
</dbReference>
<gene>
    <name evidence="11" type="ORF">Acaty_c0194</name>
</gene>
<feature type="transmembrane region" description="Helical" evidence="9">
    <location>
        <begin position="233"/>
        <end position="254"/>
    </location>
</feature>
<evidence type="ECO:0000256" key="2">
    <source>
        <dbReference type="ARBA" id="ARBA00022475"/>
    </source>
</evidence>
<dbReference type="GO" id="GO:0016757">
    <property type="term" value="F:glycosyltransferase activity"/>
    <property type="evidence" value="ECO:0007669"/>
    <property type="project" value="UniProtKB-KW"/>
</dbReference>
<dbReference type="HOGENOM" id="CLU_033536_0_1_6"/>
<dbReference type="eggNOG" id="COG0463">
    <property type="taxonomic scope" value="Bacteria"/>
</dbReference>
<keyword evidence="6 9" id="KW-1133">Transmembrane helix</keyword>